<organism evidence="3 4">
    <name type="scientific">Geodia barretti</name>
    <name type="common">Barrett's horny sponge</name>
    <dbReference type="NCBI Taxonomy" id="519541"/>
    <lineage>
        <taxon>Eukaryota</taxon>
        <taxon>Metazoa</taxon>
        <taxon>Porifera</taxon>
        <taxon>Demospongiae</taxon>
        <taxon>Heteroscleromorpha</taxon>
        <taxon>Tetractinellida</taxon>
        <taxon>Astrophorina</taxon>
        <taxon>Geodiidae</taxon>
        <taxon>Geodia</taxon>
    </lineage>
</organism>
<comment type="caution">
    <text evidence="3">The sequence shown here is derived from an EMBL/GenBank/DDBJ whole genome shotgun (WGS) entry which is preliminary data.</text>
</comment>
<dbReference type="GO" id="GO:0033540">
    <property type="term" value="P:fatty acid beta-oxidation using acyl-CoA oxidase"/>
    <property type="evidence" value="ECO:0007669"/>
    <property type="project" value="TreeGrafter"/>
</dbReference>
<dbReference type="AlphaFoldDB" id="A0AA35WHB8"/>
<evidence type="ECO:0000313" key="4">
    <source>
        <dbReference type="Proteomes" id="UP001174909"/>
    </source>
</evidence>
<protein>
    <submittedName>
        <fullName evidence="3">Peroxisomal acyl-coenzyme A oxidase 1</fullName>
    </submittedName>
</protein>
<evidence type="ECO:0000259" key="2">
    <source>
        <dbReference type="Pfam" id="PF22924"/>
    </source>
</evidence>
<dbReference type="Pfam" id="PF22924">
    <property type="entry name" value="ACOX_C_alpha1"/>
    <property type="match status" value="1"/>
</dbReference>
<comment type="pathway">
    <text evidence="1">Lipid metabolism; peroxisomal fatty acid beta-oxidation.</text>
</comment>
<dbReference type="InterPro" id="IPR055060">
    <property type="entry name" value="ACOX_C_alpha1"/>
</dbReference>
<gene>
    <name evidence="3" type="ORF">GBAR_LOCUS10514</name>
</gene>
<dbReference type="Proteomes" id="UP001174909">
    <property type="component" value="Unassembled WGS sequence"/>
</dbReference>
<dbReference type="GO" id="GO:0055088">
    <property type="term" value="P:lipid homeostasis"/>
    <property type="evidence" value="ECO:0007669"/>
    <property type="project" value="TreeGrafter"/>
</dbReference>
<dbReference type="Gene3D" id="1.20.140.10">
    <property type="entry name" value="Butyryl-CoA Dehydrogenase, subunit A, domain 3"/>
    <property type="match status" value="1"/>
</dbReference>
<reference evidence="3" key="1">
    <citation type="submission" date="2023-03" db="EMBL/GenBank/DDBJ databases">
        <authorList>
            <person name="Steffen K."/>
            <person name="Cardenas P."/>
        </authorList>
    </citation>
    <scope>NUCLEOTIDE SEQUENCE</scope>
</reference>
<feature type="domain" description="Acyl-CoA oxidase C-alpha1" evidence="2">
    <location>
        <begin position="7"/>
        <end position="63"/>
    </location>
</feature>
<keyword evidence="4" id="KW-1185">Reference proteome</keyword>
<evidence type="ECO:0000256" key="1">
    <source>
        <dbReference type="ARBA" id="ARBA00004846"/>
    </source>
</evidence>
<dbReference type="PANTHER" id="PTHR10909:SF250">
    <property type="entry name" value="PEROXISOMAL ACYL-COENZYME A OXIDASE 1"/>
    <property type="match status" value="1"/>
</dbReference>
<proteinExistence type="predicted"/>
<accession>A0AA35WHB8</accession>
<dbReference type="InterPro" id="IPR012258">
    <property type="entry name" value="Acyl-CoA_oxidase"/>
</dbReference>
<dbReference type="EMBL" id="CASHTH010001612">
    <property type="protein sequence ID" value="CAI8017276.1"/>
    <property type="molecule type" value="Genomic_DNA"/>
</dbReference>
<sequence>MFVQVRGQIEEGNLDSLPELHATSAGLKAISAEISNNGIEVCRMACGGHGYSQASGLPIPMREKTPFYSFRLRG</sequence>
<dbReference type="GO" id="GO:0005777">
    <property type="term" value="C:peroxisome"/>
    <property type="evidence" value="ECO:0007669"/>
    <property type="project" value="InterPro"/>
</dbReference>
<dbReference type="GO" id="GO:0071949">
    <property type="term" value="F:FAD binding"/>
    <property type="evidence" value="ECO:0007669"/>
    <property type="project" value="InterPro"/>
</dbReference>
<dbReference type="GO" id="GO:0003997">
    <property type="term" value="F:acyl-CoA oxidase activity"/>
    <property type="evidence" value="ECO:0007669"/>
    <property type="project" value="InterPro"/>
</dbReference>
<evidence type="ECO:0000313" key="3">
    <source>
        <dbReference type="EMBL" id="CAI8017276.1"/>
    </source>
</evidence>
<dbReference type="GO" id="GO:0005504">
    <property type="term" value="F:fatty acid binding"/>
    <property type="evidence" value="ECO:0007669"/>
    <property type="project" value="TreeGrafter"/>
</dbReference>
<name>A0AA35WHB8_GEOBA</name>
<dbReference type="InterPro" id="IPR036250">
    <property type="entry name" value="AcylCo_DH-like_C"/>
</dbReference>
<dbReference type="PANTHER" id="PTHR10909">
    <property type="entry name" value="ELECTRON TRANSPORT OXIDOREDUCTASE"/>
    <property type="match status" value="1"/>
</dbReference>
<dbReference type="SUPFAM" id="SSF47203">
    <property type="entry name" value="Acyl-CoA dehydrogenase C-terminal domain-like"/>
    <property type="match status" value="1"/>
</dbReference>